<dbReference type="Proteomes" id="UP000534294">
    <property type="component" value="Unassembled WGS sequence"/>
</dbReference>
<organism evidence="1 2">
    <name type="scientific">Prosthecobacter dejongeii</name>
    <dbReference type="NCBI Taxonomy" id="48465"/>
    <lineage>
        <taxon>Bacteria</taxon>
        <taxon>Pseudomonadati</taxon>
        <taxon>Verrucomicrobiota</taxon>
        <taxon>Verrucomicrobiia</taxon>
        <taxon>Verrucomicrobiales</taxon>
        <taxon>Verrucomicrobiaceae</taxon>
        <taxon>Prosthecobacter</taxon>
    </lineage>
</organism>
<comment type="caution">
    <text evidence="1">The sequence shown here is derived from an EMBL/GenBank/DDBJ whole genome shotgun (WGS) entry which is preliminary data.</text>
</comment>
<accession>A0A7W7YIH2</accession>
<reference evidence="1 2" key="1">
    <citation type="submission" date="2020-08" db="EMBL/GenBank/DDBJ databases">
        <title>Genomic Encyclopedia of Type Strains, Phase IV (KMG-IV): sequencing the most valuable type-strain genomes for metagenomic binning, comparative biology and taxonomic classification.</title>
        <authorList>
            <person name="Goeker M."/>
        </authorList>
    </citation>
    <scope>NUCLEOTIDE SEQUENCE [LARGE SCALE GENOMIC DNA]</scope>
    <source>
        <strain evidence="1 2">DSM 12251</strain>
    </source>
</reference>
<dbReference type="RefSeq" id="WP_184205990.1">
    <property type="nucleotide sequence ID" value="NZ_JACHIF010000001.1"/>
</dbReference>
<keyword evidence="2" id="KW-1185">Reference proteome</keyword>
<dbReference type="AlphaFoldDB" id="A0A7W7YIH2"/>
<evidence type="ECO:0000313" key="2">
    <source>
        <dbReference type="Proteomes" id="UP000534294"/>
    </source>
</evidence>
<gene>
    <name evidence="1" type="ORF">HNQ64_001045</name>
</gene>
<protein>
    <submittedName>
        <fullName evidence="1">Uncharacterized protein</fullName>
    </submittedName>
</protein>
<dbReference type="EMBL" id="JACHIF010000001">
    <property type="protein sequence ID" value="MBB5036811.1"/>
    <property type="molecule type" value="Genomic_DNA"/>
</dbReference>
<evidence type="ECO:0000313" key="1">
    <source>
        <dbReference type="EMBL" id="MBB5036811.1"/>
    </source>
</evidence>
<sequence length="75" mass="8410">MILKVMGAVRGEKHCKTCAVRHPMVMISVLQDALAHPLQFAKQTVHHPQMPVGLPLPKLYPLGMILAKVVKRIRH</sequence>
<proteinExistence type="predicted"/>
<name>A0A7W7YIH2_9BACT</name>